<dbReference type="InterPro" id="IPR050624">
    <property type="entry name" value="HTH-type_Tx_Regulator"/>
</dbReference>
<sequence length="205" mass="23754">MMSKKNLLYEAAMTIMIREGVNGLTISKVANEANIGKSTVYEYFKSKDELIYKTINYMGEKYVEEIQQRLFTDNKGFEMTIKGLIKIIIATIRQGNTNFIFMISECDKTFKSKVDTHEQIKNIMLGIRMKLYNLLEEIIELGVKEGIIDKPKDKMTFVIWQNLLVILSYEFSGEDVFLEQNDITIGDDEENINTIYDLLLKVLKS</sequence>
<dbReference type="KEGG" id="vgu:HYG85_10285"/>
<protein>
    <submittedName>
        <fullName evidence="4">TetR/AcrR family transcriptional regulator</fullName>
    </submittedName>
</protein>
<dbReference type="AlphaFoldDB" id="A0A8J8MAN6"/>
<evidence type="ECO:0000256" key="1">
    <source>
        <dbReference type="ARBA" id="ARBA00023125"/>
    </source>
</evidence>
<feature type="domain" description="HTH tetR-type" evidence="3">
    <location>
        <begin position="2"/>
        <end position="62"/>
    </location>
</feature>
<dbReference type="SUPFAM" id="SSF46689">
    <property type="entry name" value="Homeodomain-like"/>
    <property type="match status" value="1"/>
</dbReference>
<dbReference type="InterPro" id="IPR001647">
    <property type="entry name" value="HTH_TetR"/>
</dbReference>
<name>A0A8J8MAN6_9FIRM</name>
<accession>A0A8J8MAN6</accession>
<proteinExistence type="predicted"/>
<dbReference type="Proteomes" id="UP000677305">
    <property type="component" value="Chromosome"/>
</dbReference>
<keyword evidence="5" id="KW-1185">Reference proteome</keyword>
<dbReference type="PANTHER" id="PTHR43479:SF11">
    <property type="entry name" value="ACREF_ENVCD OPERON REPRESSOR-RELATED"/>
    <property type="match status" value="1"/>
</dbReference>
<evidence type="ECO:0000259" key="3">
    <source>
        <dbReference type="PROSITE" id="PS50977"/>
    </source>
</evidence>
<evidence type="ECO:0000313" key="4">
    <source>
        <dbReference type="EMBL" id="QUH29293.1"/>
    </source>
</evidence>
<dbReference type="RefSeq" id="WP_212693402.1">
    <property type="nucleotide sequence ID" value="NZ_CP058561.1"/>
</dbReference>
<dbReference type="EMBL" id="CP058561">
    <property type="protein sequence ID" value="QUH29293.1"/>
    <property type="molecule type" value="Genomic_DNA"/>
</dbReference>
<dbReference type="PROSITE" id="PS50977">
    <property type="entry name" value="HTH_TETR_2"/>
    <property type="match status" value="1"/>
</dbReference>
<feature type="DNA-binding region" description="H-T-H motif" evidence="2">
    <location>
        <begin position="25"/>
        <end position="44"/>
    </location>
</feature>
<dbReference type="Pfam" id="PF00440">
    <property type="entry name" value="TetR_N"/>
    <property type="match status" value="1"/>
</dbReference>
<gene>
    <name evidence="4" type="ORF">HYG85_10285</name>
</gene>
<reference evidence="4 5" key="1">
    <citation type="submission" date="2020-07" db="EMBL/GenBank/DDBJ databases">
        <title>Vallitalea guaymasensis genome.</title>
        <authorList>
            <person name="Postec A."/>
        </authorList>
    </citation>
    <scope>NUCLEOTIDE SEQUENCE [LARGE SCALE GENOMIC DNA]</scope>
    <source>
        <strain evidence="4 5">Ra1766G1</strain>
    </source>
</reference>
<keyword evidence="1 2" id="KW-0238">DNA-binding</keyword>
<organism evidence="4 5">
    <name type="scientific">Vallitalea guaymasensis</name>
    <dbReference type="NCBI Taxonomy" id="1185412"/>
    <lineage>
        <taxon>Bacteria</taxon>
        <taxon>Bacillati</taxon>
        <taxon>Bacillota</taxon>
        <taxon>Clostridia</taxon>
        <taxon>Lachnospirales</taxon>
        <taxon>Vallitaleaceae</taxon>
        <taxon>Vallitalea</taxon>
    </lineage>
</organism>
<dbReference type="PANTHER" id="PTHR43479">
    <property type="entry name" value="ACREF/ENVCD OPERON REPRESSOR-RELATED"/>
    <property type="match status" value="1"/>
</dbReference>
<dbReference type="GO" id="GO:0003677">
    <property type="term" value="F:DNA binding"/>
    <property type="evidence" value="ECO:0007669"/>
    <property type="project" value="UniProtKB-UniRule"/>
</dbReference>
<evidence type="ECO:0000256" key="2">
    <source>
        <dbReference type="PROSITE-ProRule" id="PRU00335"/>
    </source>
</evidence>
<evidence type="ECO:0000313" key="5">
    <source>
        <dbReference type="Proteomes" id="UP000677305"/>
    </source>
</evidence>
<dbReference type="PRINTS" id="PR00455">
    <property type="entry name" value="HTHTETR"/>
</dbReference>
<dbReference type="InterPro" id="IPR009057">
    <property type="entry name" value="Homeodomain-like_sf"/>
</dbReference>
<dbReference type="Gene3D" id="1.10.357.10">
    <property type="entry name" value="Tetracycline Repressor, domain 2"/>
    <property type="match status" value="1"/>
</dbReference>